<feature type="domain" description="Reverse transcriptase" evidence="3">
    <location>
        <begin position="927"/>
        <end position="1046"/>
    </location>
</feature>
<dbReference type="EMBL" id="BPVZ01000033">
    <property type="protein sequence ID" value="GKV11112.1"/>
    <property type="molecule type" value="Genomic_DNA"/>
</dbReference>
<dbReference type="GO" id="GO:0003676">
    <property type="term" value="F:nucleic acid binding"/>
    <property type="evidence" value="ECO:0007669"/>
    <property type="project" value="InterPro"/>
</dbReference>
<keyword evidence="1" id="KW-0175">Coiled coil</keyword>
<evidence type="ECO:0000313" key="5">
    <source>
        <dbReference type="EMBL" id="GKV11112.1"/>
    </source>
</evidence>
<organism evidence="5 6">
    <name type="scientific">Rubroshorea leprosula</name>
    <dbReference type="NCBI Taxonomy" id="152421"/>
    <lineage>
        <taxon>Eukaryota</taxon>
        <taxon>Viridiplantae</taxon>
        <taxon>Streptophyta</taxon>
        <taxon>Embryophyta</taxon>
        <taxon>Tracheophyta</taxon>
        <taxon>Spermatophyta</taxon>
        <taxon>Magnoliopsida</taxon>
        <taxon>eudicotyledons</taxon>
        <taxon>Gunneridae</taxon>
        <taxon>Pentapetalae</taxon>
        <taxon>rosids</taxon>
        <taxon>malvids</taxon>
        <taxon>Malvales</taxon>
        <taxon>Dipterocarpaceae</taxon>
        <taxon>Rubroshorea</taxon>
    </lineage>
</organism>
<evidence type="ECO:0008006" key="7">
    <source>
        <dbReference type="Google" id="ProtNLM"/>
    </source>
</evidence>
<dbReference type="InterPro" id="IPR000477">
    <property type="entry name" value="RT_dom"/>
</dbReference>
<dbReference type="CDD" id="cd01650">
    <property type="entry name" value="RT_nLTR_like"/>
    <property type="match status" value="1"/>
</dbReference>
<feature type="region of interest" description="Disordered" evidence="2">
    <location>
        <begin position="96"/>
        <end position="128"/>
    </location>
</feature>
<feature type="compositionally biased region" description="Basic and acidic residues" evidence="2">
    <location>
        <begin position="378"/>
        <end position="390"/>
    </location>
</feature>
<comment type="caution">
    <text evidence="5">The sequence shown here is derived from an EMBL/GenBank/DDBJ whole genome shotgun (WGS) entry which is preliminary data.</text>
</comment>
<protein>
    <recommendedName>
        <fullName evidence="7">Reverse transcriptase domain-containing protein</fullName>
    </recommendedName>
</protein>
<accession>A0AAV5JC27</accession>
<dbReference type="Pfam" id="PF13966">
    <property type="entry name" value="zf-RVT"/>
    <property type="match status" value="1"/>
</dbReference>
<evidence type="ECO:0000259" key="4">
    <source>
        <dbReference type="Pfam" id="PF13966"/>
    </source>
</evidence>
<evidence type="ECO:0000256" key="1">
    <source>
        <dbReference type="SAM" id="Coils"/>
    </source>
</evidence>
<feature type="region of interest" description="Disordered" evidence="2">
    <location>
        <begin position="363"/>
        <end position="492"/>
    </location>
</feature>
<feature type="coiled-coil region" evidence="1">
    <location>
        <begin position="511"/>
        <end position="566"/>
    </location>
</feature>
<dbReference type="PANTHER" id="PTHR31635:SF196">
    <property type="entry name" value="REVERSE TRANSCRIPTASE DOMAIN-CONTAINING PROTEIN-RELATED"/>
    <property type="match status" value="1"/>
</dbReference>
<evidence type="ECO:0000259" key="3">
    <source>
        <dbReference type="Pfam" id="PF00078"/>
    </source>
</evidence>
<dbReference type="Pfam" id="PF00078">
    <property type="entry name" value="RVT_1"/>
    <property type="match status" value="1"/>
</dbReference>
<feature type="compositionally biased region" description="Basic and acidic residues" evidence="2">
    <location>
        <begin position="405"/>
        <end position="424"/>
    </location>
</feature>
<dbReference type="InterPro" id="IPR012677">
    <property type="entry name" value="Nucleotide-bd_a/b_plait_sf"/>
</dbReference>
<feature type="compositionally biased region" description="Polar residues" evidence="2">
    <location>
        <begin position="96"/>
        <end position="114"/>
    </location>
</feature>
<feature type="region of interest" description="Disordered" evidence="2">
    <location>
        <begin position="61"/>
        <end position="84"/>
    </location>
</feature>
<dbReference type="SUPFAM" id="SSF54928">
    <property type="entry name" value="RNA-binding domain, RBD"/>
    <property type="match status" value="1"/>
</dbReference>
<dbReference type="PANTHER" id="PTHR31635">
    <property type="entry name" value="REVERSE TRANSCRIPTASE DOMAIN-CONTAINING PROTEIN-RELATED"/>
    <property type="match status" value="1"/>
</dbReference>
<sequence length="1369" mass="158481">MWHAFIKCGRAIQVYVATKRDKSGHRFGFVRFLDVKNYRAMEEKLNQIKVGQHTIKANLARFSKDEKQRRPYPPTHSSAGAKRQSATYAEVLKNGTGKQAGQTRVGQNVKSTWQAKGKSPSPDLKQEEWHGLEVQPDEEAMEWLSNCYVGRAKCPEIICTLQDKFLMEGYFSASLTPMGGNLVLLSSSDAAELKNLVEHGKDWLAQWFSEVKPWNPSDVASERFTWLRCQGVPQHIWKSSFFETVAYLFGKFVSLDGSTIKRKRLDVAKILILTPMQENIQRVLRVKVKQSIYSIRITEELGIDNLFSLKSDFALCRDGGSFSEEWSDNISGGSSEDSMEDGEWRMLEDGDDMMTALDTVQPKSGEFEMAPLSEEDVERVSETRDVHESALNEGAQNSNNMATGDKVRGTTREEVLEKVHDSSKVRKGGKRSLSNGSHQSLVRSGSMGSINNVNPKLDQGPSPRLGFGPKKRTDKDGVGVSNSEAEKTHFTANREPEFQGEAKITLGNLANKEAKEQARIMKDSRQEQIEEERSTQPFWEGLASDNEILQSRVERFARERKRKKQMERQMKIIAKARRGRKKKGRNQTTPLQEISTGRVTYNLQQKGANSEMDLGTNCWREAEELWFLVSTDFLINFPELTQKGLMRDLSDHSPIMLVNSSKDWGPRPFRSLDCWMEHKEFKAFIQEKWNNYNINGWGGFRLKEKLKRLKNDLKKWNREVFGHVDKKIEEARIEIKRLDEKVDSRDLTEIELEKRKACFQEVWEWSRARDSILFQKSRQKWLQEGDANSKYFHGCIIRRRKLNGLNGIRKNNEWIEDVPEVKGFIKEYFERKFDEEEWDRPDIELKNLNQLCTEENNSLISEFSEEEIYEAIQCCNGNKSPGPDGFNFAFIKNMWPILKEDIVAFAKEFWANGKLVKRSNASFIVLIPKKENPQGLGEFRPISLIGCMYKIISKILANRLSKVLPSIINLNQSAFIGGRQIADGIVVANEVIHEAKRRKRSTLIFKADFEKAYDSVNWDFLNRMMEKFGLCRKWRMWIRECLSTATVSVIILLNAVLSSIPVYFFSTLRAPKKVLNLLSLIQRRFLWGGAEDKRTIAWVRWDQVCKSRNMGGLGVKDLNSFNLALLGKWHWRLLWERDALWNRVVEAKYQVHKKRDYEGEDVKASSSEWWKAIWRLDKEIVSKEGWIQTGLEKVLGEGNDTSFWVEKWCGEVSFKEKFNRLFRLAENKDNVVKDLGEWREGQWVWKWRWSRNLRECEQSVLQELIVLLREIKLKQGQPDQWRWKHDPKGNYSTKSAYKILKTNTSNQSLPHYKLLWNNKVPLKVSAFAWKALQNKIPTAGEFGSRATSGGDFNLLQQMRDGAIYSNMWA</sequence>
<reference evidence="5 6" key="1">
    <citation type="journal article" date="2021" name="Commun. Biol.">
        <title>The genome of Shorea leprosula (Dipterocarpaceae) highlights the ecological relevance of drought in aseasonal tropical rainforests.</title>
        <authorList>
            <person name="Ng K.K.S."/>
            <person name="Kobayashi M.J."/>
            <person name="Fawcett J.A."/>
            <person name="Hatakeyama M."/>
            <person name="Paape T."/>
            <person name="Ng C.H."/>
            <person name="Ang C.C."/>
            <person name="Tnah L.H."/>
            <person name="Lee C.T."/>
            <person name="Nishiyama T."/>
            <person name="Sese J."/>
            <person name="O'Brien M.J."/>
            <person name="Copetti D."/>
            <person name="Mohd Noor M.I."/>
            <person name="Ong R.C."/>
            <person name="Putra M."/>
            <person name="Sireger I.Z."/>
            <person name="Indrioko S."/>
            <person name="Kosugi Y."/>
            <person name="Izuno A."/>
            <person name="Isagi Y."/>
            <person name="Lee S.L."/>
            <person name="Shimizu K.K."/>
        </authorList>
    </citation>
    <scope>NUCLEOTIDE SEQUENCE [LARGE SCALE GENOMIC DNA]</scope>
    <source>
        <strain evidence="5">214</strain>
    </source>
</reference>
<feature type="domain" description="Reverse transcriptase zinc-binding" evidence="4">
    <location>
        <begin position="1291"/>
        <end position="1345"/>
    </location>
</feature>
<dbReference type="InterPro" id="IPR035979">
    <property type="entry name" value="RBD_domain_sf"/>
</dbReference>
<evidence type="ECO:0000256" key="2">
    <source>
        <dbReference type="SAM" id="MobiDB-lite"/>
    </source>
</evidence>
<dbReference type="Proteomes" id="UP001054252">
    <property type="component" value="Unassembled WGS sequence"/>
</dbReference>
<keyword evidence="6" id="KW-1185">Reference proteome</keyword>
<gene>
    <name evidence="5" type="ORF">SLEP1_g22394</name>
</gene>
<name>A0AAV5JC27_9ROSI</name>
<dbReference type="Gene3D" id="3.30.70.330">
    <property type="match status" value="1"/>
</dbReference>
<feature type="compositionally biased region" description="Polar residues" evidence="2">
    <location>
        <begin position="432"/>
        <end position="454"/>
    </location>
</feature>
<evidence type="ECO:0000313" key="6">
    <source>
        <dbReference type="Proteomes" id="UP001054252"/>
    </source>
</evidence>
<proteinExistence type="predicted"/>
<dbReference type="InterPro" id="IPR026960">
    <property type="entry name" value="RVT-Znf"/>
</dbReference>